<comment type="caution">
    <text evidence="2">The sequence shown here is derived from an EMBL/GenBank/DDBJ whole genome shotgun (WGS) entry which is preliminary data.</text>
</comment>
<keyword evidence="3" id="KW-1185">Reference proteome</keyword>
<organism evidence="2 3">
    <name type="scientific">Planoprotostelium fungivorum</name>
    <dbReference type="NCBI Taxonomy" id="1890364"/>
    <lineage>
        <taxon>Eukaryota</taxon>
        <taxon>Amoebozoa</taxon>
        <taxon>Evosea</taxon>
        <taxon>Variosea</taxon>
        <taxon>Cavosteliida</taxon>
        <taxon>Cavosteliaceae</taxon>
        <taxon>Planoprotostelium</taxon>
    </lineage>
</organism>
<keyword evidence="1" id="KW-0677">Repeat</keyword>
<gene>
    <name evidence="2" type="ORF">PROFUN_02218</name>
</gene>
<dbReference type="STRING" id="1890364.A0A2P6NZG8"/>
<protein>
    <submittedName>
        <fullName evidence="2">MORN repeat-containing protein</fullName>
    </submittedName>
</protein>
<dbReference type="PANTHER" id="PTHR43215:SF14">
    <property type="entry name" value="RADIAL SPOKE HEAD 1 HOMOLOG"/>
    <property type="match status" value="1"/>
</dbReference>
<dbReference type="SMART" id="SM00698">
    <property type="entry name" value="MORN"/>
    <property type="match status" value="5"/>
</dbReference>
<proteinExistence type="predicted"/>
<accession>A0A2P6NZG8</accession>
<dbReference type="InterPro" id="IPR003409">
    <property type="entry name" value="MORN"/>
</dbReference>
<evidence type="ECO:0000313" key="2">
    <source>
        <dbReference type="EMBL" id="PRP89344.1"/>
    </source>
</evidence>
<dbReference type="Proteomes" id="UP000241769">
    <property type="component" value="Unassembled WGS sequence"/>
</dbReference>
<dbReference type="InParanoid" id="A0A2P6NZG8"/>
<dbReference type="Gene3D" id="2.20.110.10">
    <property type="entry name" value="Histone H3 K4-specific methyltransferase SET7/9 N-terminal domain"/>
    <property type="match status" value="2"/>
</dbReference>
<dbReference type="Pfam" id="PF02493">
    <property type="entry name" value="MORN"/>
    <property type="match status" value="5"/>
</dbReference>
<name>A0A2P6NZG8_9EUKA</name>
<dbReference type="OrthoDB" id="34356at2759"/>
<dbReference type="SUPFAM" id="SSF82185">
    <property type="entry name" value="Histone H3 K4-specific methyltransferase SET7/9 N-terminal domain"/>
    <property type="match status" value="1"/>
</dbReference>
<reference evidence="2 3" key="1">
    <citation type="journal article" date="2018" name="Genome Biol. Evol.">
        <title>Multiple Roots of Fruiting Body Formation in Amoebozoa.</title>
        <authorList>
            <person name="Hillmann F."/>
            <person name="Forbes G."/>
            <person name="Novohradska S."/>
            <person name="Ferling I."/>
            <person name="Riege K."/>
            <person name="Groth M."/>
            <person name="Westermann M."/>
            <person name="Marz M."/>
            <person name="Spaller T."/>
            <person name="Winckler T."/>
            <person name="Schaap P."/>
            <person name="Glockner G."/>
        </authorList>
    </citation>
    <scope>NUCLEOTIDE SEQUENCE [LARGE SCALE GENOMIC DNA]</scope>
    <source>
        <strain evidence="2 3">Jena</strain>
    </source>
</reference>
<evidence type="ECO:0000313" key="3">
    <source>
        <dbReference type="Proteomes" id="UP000241769"/>
    </source>
</evidence>
<dbReference type="PANTHER" id="PTHR43215">
    <property type="entry name" value="RADIAL SPOKE HEAD 1 HOMOLOG"/>
    <property type="match status" value="1"/>
</dbReference>
<dbReference type="EMBL" id="MDYQ01000004">
    <property type="protein sequence ID" value="PRP89344.1"/>
    <property type="molecule type" value="Genomic_DNA"/>
</dbReference>
<evidence type="ECO:0000256" key="1">
    <source>
        <dbReference type="ARBA" id="ARBA00022737"/>
    </source>
</evidence>
<dbReference type="GO" id="GO:0005829">
    <property type="term" value="C:cytosol"/>
    <property type="evidence" value="ECO:0007669"/>
    <property type="project" value="TreeGrafter"/>
</dbReference>
<sequence>MLSLFRVISPEIGSPGRSPISSPIQNWRRSSAGRVIFGGVEEKQDISQVSVGIISITDTYTTPARSSSRRVVTSVVKRDFRSSQDAMEVDDEFIFGAEGRFAVLPDEMRIHIFTVWAEEGDWKTLATAYCFNPFADEDQAWRMEFERRSRDGISFTTDEKLWVKLEVSWKWVCIAMTTPIEDPTAGSVMKLGYNAHKRSPTNEEDPVKFDGVYEGQWKAEMRHGVGRLWWTDKDRYIGGWKDDKKNGHGMMVWSNGDTYNGGWKDDLRHGPDCKYKYAVGGQFRGTYYYDERHGPGVYKWSDGDCFVGEWKSGGRHGKGIFISKDGTRVEQFWKEDNGISYSERQPAKFPGELIPTKE</sequence>
<dbReference type="AlphaFoldDB" id="A0A2P6NZG8"/>